<name>A0A8S1YBP0_9CILI</name>
<dbReference type="Proteomes" id="UP000689195">
    <property type="component" value="Unassembled WGS sequence"/>
</dbReference>
<evidence type="ECO:0000256" key="1">
    <source>
        <dbReference type="ARBA" id="ARBA00022553"/>
    </source>
</evidence>
<comment type="catalytic activity">
    <reaction evidence="2">
        <text>L-threonyl-[protein] + ATP = O-phospho-L-threonyl-[protein] + ADP + H(+)</text>
        <dbReference type="Rhea" id="RHEA:46608"/>
        <dbReference type="Rhea" id="RHEA-COMP:11060"/>
        <dbReference type="Rhea" id="RHEA-COMP:11605"/>
        <dbReference type="ChEBI" id="CHEBI:15378"/>
        <dbReference type="ChEBI" id="CHEBI:30013"/>
        <dbReference type="ChEBI" id="CHEBI:30616"/>
        <dbReference type="ChEBI" id="CHEBI:61977"/>
        <dbReference type="ChEBI" id="CHEBI:456216"/>
        <dbReference type="EC" id="2.7.11.1"/>
    </reaction>
</comment>
<dbReference type="PANTHER" id="PTHR22988:SF71">
    <property type="entry name" value="CITRON RHO-INTERACTING KINASE"/>
    <property type="match status" value="1"/>
</dbReference>
<feature type="coiled-coil region" evidence="4">
    <location>
        <begin position="261"/>
        <end position="320"/>
    </location>
</feature>
<evidence type="ECO:0000256" key="3">
    <source>
        <dbReference type="ARBA" id="ARBA00048679"/>
    </source>
</evidence>
<proteinExistence type="predicted"/>
<organism evidence="5 6">
    <name type="scientific">Paramecium pentaurelia</name>
    <dbReference type="NCBI Taxonomy" id="43138"/>
    <lineage>
        <taxon>Eukaryota</taxon>
        <taxon>Sar</taxon>
        <taxon>Alveolata</taxon>
        <taxon>Ciliophora</taxon>
        <taxon>Intramacronucleata</taxon>
        <taxon>Oligohymenophorea</taxon>
        <taxon>Peniculida</taxon>
        <taxon>Parameciidae</taxon>
        <taxon>Paramecium</taxon>
    </lineage>
</organism>
<reference evidence="5" key="1">
    <citation type="submission" date="2021-01" db="EMBL/GenBank/DDBJ databases">
        <authorList>
            <consortium name="Genoscope - CEA"/>
            <person name="William W."/>
        </authorList>
    </citation>
    <scope>NUCLEOTIDE SEQUENCE</scope>
</reference>
<dbReference type="EMBL" id="CAJJDO010000162">
    <property type="protein sequence ID" value="CAD8211031.1"/>
    <property type="molecule type" value="Genomic_DNA"/>
</dbReference>
<dbReference type="GO" id="GO:0004674">
    <property type="term" value="F:protein serine/threonine kinase activity"/>
    <property type="evidence" value="ECO:0007669"/>
    <property type="project" value="UniProtKB-EC"/>
</dbReference>
<evidence type="ECO:0000256" key="2">
    <source>
        <dbReference type="ARBA" id="ARBA00047899"/>
    </source>
</evidence>
<dbReference type="GO" id="GO:0031032">
    <property type="term" value="P:actomyosin structure organization"/>
    <property type="evidence" value="ECO:0007669"/>
    <property type="project" value="TreeGrafter"/>
</dbReference>
<evidence type="ECO:0000256" key="4">
    <source>
        <dbReference type="SAM" id="Coils"/>
    </source>
</evidence>
<comment type="catalytic activity">
    <reaction evidence="3">
        <text>L-seryl-[protein] + ATP = O-phospho-L-seryl-[protein] + ADP + H(+)</text>
        <dbReference type="Rhea" id="RHEA:17989"/>
        <dbReference type="Rhea" id="RHEA-COMP:9863"/>
        <dbReference type="Rhea" id="RHEA-COMP:11604"/>
        <dbReference type="ChEBI" id="CHEBI:15378"/>
        <dbReference type="ChEBI" id="CHEBI:29999"/>
        <dbReference type="ChEBI" id="CHEBI:30616"/>
        <dbReference type="ChEBI" id="CHEBI:83421"/>
        <dbReference type="ChEBI" id="CHEBI:456216"/>
        <dbReference type="EC" id="2.7.11.1"/>
    </reaction>
</comment>
<dbReference type="PANTHER" id="PTHR22988">
    <property type="entry name" value="MYOTONIC DYSTROPHY S/T KINASE-RELATED"/>
    <property type="match status" value="1"/>
</dbReference>
<evidence type="ECO:0000313" key="5">
    <source>
        <dbReference type="EMBL" id="CAD8211031.1"/>
    </source>
</evidence>
<protein>
    <submittedName>
        <fullName evidence="5">Uncharacterized protein</fullName>
    </submittedName>
</protein>
<feature type="coiled-coil region" evidence="4">
    <location>
        <begin position="53"/>
        <end position="218"/>
    </location>
</feature>
<evidence type="ECO:0000313" key="6">
    <source>
        <dbReference type="Proteomes" id="UP000689195"/>
    </source>
</evidence>
<comment type="caution">
    <text evidence="5">The sequence shown here is derived from an EMBL/GenBank/DDBJ whole genome shotgun (WGS) entry which is preliminary data.</text>
</comment>
<gene>
    <name evidence="5" type="ORF">PPENT_87.1.T1620003</name>
</gene>
<dbReference type="GO" id="GO:0005856">
    <property type="term" value="C:cytoskeleton"/>
    <property type="evidence" value="ECO:0007669"/>
    <property type="project" value="TreeGrafter"/>
</dbReference>
<keyword evidence="6" id="KW-1185">Reference proteome</keyword>
<dbReference type="GO" id="GO:0005737">
    <property type="term" value="C:cytoplasm"/>
    <property type="evidence" value="ECO:0007669"/>
    <property type="project" value="TreeGrafter"/>
</dbReference>
<keyword evidence="4" id="KW-0175">Coiled coil</keyword>
<dbReference type="AlphaFoldDB" id="A0A8S1YBP0"/>
<accession>A0A8S1YBP0</accession>
<keyword evidence="1" id="KW-0597">Phosphoprotein</keyword>
<sequence length="747" mass="89359">MRRRPQSAIIPIINKDKHEININTSQTISKQQHQSFVAPKEHFEDQEQLYYSNLQLKQTTNELRYQNQKLKAQVSQLQVQSHPKLIEKVGIPISQNGECSIVPILKEKVKQQRNLIEELQTDMQYQQKSIKFTKMSELQAEISNLQNEIQKLKLIIKTLLKVQDQEFIKDPNIIEKLSKFSILLNQQQNYISELATENEKLKKEYQEVSNNNSQLMDENKILTFERINYKKQFNQQTTNTENDTKRSDYLEKRLVATLQQIDSLKGELVLYQNKQKLLNKQIKEQEKELKSNILELQKQKQQLEEQSQKKDQIIQDLNDRINITELLKQKSPQSATSITQYMKKSFFPILNYQDQITQFPEKQDNNLLIYPIDEFKLQILLQQLKYKIISLKLTKERIQMCFNYKQYVQLGEAIEIFMKSPFNFQNQDSIIICRYLIGEDQGTSQKMQLEDTQEVKEIIKKFHTHPKIFSEYLTFKKINYQSYFIKLIYYQINKTIIPRKIYNSSEFILLLSQKYNFSYELIEYILMMNYIYLNEIEIIDWNKMTKILEEEYSLYRDNHNLTYYSNDCIRYIPNNYQKKTYSDDEDFNYQVIESRNSKSISQQQQNDEIIINKKTELQSKVQEIISNEQILTLSQFKYIDQQLKSSESRKPNITSDQFTYSQSEHPKATVKKQIESQQVSSEYSLQFNITNQYQSPQVFNTKMSPISEFESGNIKNVLRNLKYNETDMQENNEEYVEEYIEEYVEEL</sequence>
<dbReference type="InterPro" id="IPR050839">
    <property type="entry name" value="Rho-assoc_Ser/Thr_Kinase"/>
</dbReference>